<dbReference type="PANTHER" id="PTHR30273">
    <property type="entry name" value="PERIPLASMIC SIGNAL SENSOR AND SIGMA FACTOR ACTIVATOR FECR-RELATED"/>
    <property type="match status" value="1"/>
</dbReference>
<dbReference type="EMBL" id="SACN01000002">
    <property type="protein sequence ID" value="RVT90934.1"/>
    <property type="molecule type" value="Genomic_DNA"/>
</dbReference>
<gene>
    <name evidence="4" type="ORF">EOD43_15465</name>
</gene>
<dbReference type="InterPro" id="IPR032623">
    <property type="entry name" value="FecR_N"/>
</dbReference>
<dbReference type="Pfam" id="PF16220">
    <property type="entry name" value="DUF4880"/>
    <property type="match status" value="1"/>
</dbReference>
<dbReference type="Pfam" id="PF04773">
    <property type="entry name" value="FecR"/>
    <property type="match status" value="1"/>
</dbReference>
<keyword evidence="1" id="KW-1133">Transmembrane helix</keyword>
<dbReference type="Proteomes" id="UP000282971">
    <property type="component" value="Unassembled WGS sequence"/>
</dbReference>
<name>A0A437M093_9SPHN</name>
<comment type="caution">
    <text evidence="4">The sequence shown here is derived from an EMBL/GenBank/DDBJ whole genome shotgun (WGS) entry which is preliminary data.</text>
</comment>
<organism evidence="4 5">
    <name type="scientific">Sphingomonas crocodyli</name>
    <dbReference type="NCBI Taxonomy" id="1979270"/>
    <lineage>
        <taxon>Bacteria</taxon>
        <taxon>Pseudomonadati</taxon>
        <taxon>Pseudomonadota</taxon>
        <taxon>Alphaproteobacteria</taxon>
        <taxon>Sphingomonadales</taxon>
        <taxon>Sphingomonadaceae</taxon>
        <taxon>Sphingomonas</taxon>
    </lineage>
</organism>
<evidence type="ECO:0000313" key="5">
    <source>
        <dbReference type="Proteomes" id="UP000282971"/>
    </source>
</evidence>
<dbReference type="InterPro" id="IPR012373">
    <property type="entry name" value="Ferrdict_sens_TM"/>
</dbReference>
<dbReference type="GO" id="GO:0016989">
    <property type="term" value="F:sigma factor antagonist activity"/>
    <property type="evidence" value="ECO:0007669"/>
    <property type="project" value="TreeGrafter"/>
</dbReference>
<protein>
    <submittedName>
        <fullName evidence="4">FecR family protein</fullName>
    </submittedName>
</protein>
<feature type="transmembrane region" description="Helical" evidence="1">
    <location>
        <begin position="91"/>
        <end position="108"/>
    </location>
</feature>
<keyword evidence="1" id="KW-0472">Membrane</keyword>
<proteinExistence type="predicted"/>
<dbReference type="Gene3D" id="2.60.120.1440">
    <property type="match status" value="1"/>
</dbReference>
<accession>A0A437M093</accession>
<sequence length="327" mass="35140">MPLAGNGKGASLASGSRILEEVRHEAARWIAERDAGLLSADDEQAFLIWLHADPLHEAAYRRLEGSWQAMDDMPAQARILESKPTRQKHRIAGVVAAVAVIAIVGATLDMPMRLRADAITGTGERRDVTLPDGSIARLNTDSAIEVDYADGRRAVRLLSGEAAFTVAADAARPFTVQAGSGTTTALGTRFIVRLRGAQADVSVTEHKVRVAASADAETPDWSAVVEEGQAISYGPDGATDRHDIDTYDAEGWTRGKLVFVDRPLAEVVAELNRYHPGYIGVIGGELSQRRFSGVFPLNDPMGALDTIQRSLGIGSTRITNRLILLHS</sequence>
<evidence type="ECO:0000313" key="4">
    <source>
        <dbReference type="EMBL" id="RVT90934.1"/>
    </source>
</evidence>
<dbReference type="Gene3D" id="3.55.50.30">
    <property type="match status" value="1"/>
</dbReference>
<dbReference type="OrthoDB" id="9798846at2"/>
<dbReference type="PANTHER" id="PTHR30273:SF2">
    <property type="entry name" value="PROTEIN FECR"/>
    <property type="match status" value="1"/>
</dbReference>
<feature type="domain" description="FecR protein" evidence="2">
    <location>
        <begin position="119"/>
        <end position="208"/>
    </location>
</feature>
<evidence type="ECO:0000259" key="3">
    <source>
        <dbReference type="Pfam" id="PF16220"/>
    </source>
</evidence>
<dbReference type="AlphaFoldDB" id="A0A437M093"/>
<evidence type="ECO:0000259" key="2">
    <source>
        <dbReference type="Pfam" id="PF04773"/>
    </source>
</evidence>
<evidence type="ECO:0000256" key="1">
    <source>
        <dbReference type="SAM" id="Phobius"/>
    </source>
</evidence>
<keyword evidence="1" id="KW-0812">Transmembrane</keyword>
<keyword evidence="5" id="KW-1185">Reference proteome</keyword>
<dbReference type="InterPro" id="IPR006860">
    <property type="entry name" value="FecR"/>
</dbReference>
<feature type="domain" description="FecR N-terminal" evidence="3">
    <location>
        <begin position="25"/>
        <end position="64"/>
    </location>
</feature>
<reference evidence="4 5" key="1">
    <citation type="submission" date="2019-01" db="EMBL/GenBank/DDBJ databases">
        <authorList>
            <person name="Chen W.-M."/>
        </authorList>
    </citation>
    <scope>NUCLEOTIDE SEQUENCE [LARGE SCALE GENOMIC DNA]</scope>
    <source>
        <strain evidence="4 5">CCP-7</strain>
    </source>
</reference>
<dbReference type="PIRSF" id="PIRSF018266">
    <property type="entry name" value="FecR"/>
    <property type="match status" value="1"/>
</dbReference>